<gene>
    <name evidence="2" type="ORF">Poly59_59380</name>
</gene>
<dbReference type="Gene3D" id="3.40.630.30">
    <property type="match status" value="1"/>
</dbReference>
<dbReference type="Proteomes" id="UP000317977">
    <property type="component" value="Unassembled WGS sequence"/>
</dbReference>
<dbReference type="SUPFAM" id="SSF55729">
    <property type="entry name" value="Acyl-CoA N-acyltransferases (Nat)"/>
    <property type="match status" value="1"/>
</dbReference>
<dbReference type="RefSeq" id="WP_146537388.1">
    <property type="nucleotide sequence ID" value="NZ_SJPX01000006.1"/>
</dbReference>
<dbReference type="Pfam" id="PF00583">
    <property type="entry name" value="Acetyltransf_1"/>
    <property type="match status" value="1"/>
</dbReference>
<proteinExistence type="predicted"/>
<dbReference type="CDD" id="cd04301">
    <property type="entry name" value="NAT_SF"/>
    <property type="match status" value="1"/>
</dbReference>
<organism evidence="2 3">
    <name type="scientific">Rubripirellula reticaptiva</name>
    <dbReference type="NCBI Taxonomy" id="2528013"/>
    <lineage>
        <taxon>Bacteria</taxon>
        <taxon>Pseudomonadati</taxon>
        <taxon>Planctomycetota</taxon>
        <taxon>Planctomycetia</taxon>
        <taxon>Pirellulales</taxon>
        <taxon>Pirellulaceae</taxon>
        <taxon>Rubripirellula</taxon>
    </lineage>
</organism>
<dbReference type="InterPro" id="IPR016181">
    <property type="entry name" value="Acyl_CoA_acyltransferase"/>
</dbReference>
<keyword evidence="3" id="KW-1185">Reference proteome</keyword>
<accession>A0A5C6EEV5</accession>
<protein>
    <recommendedName>
        <fullName evidence="1">N-acetyltransferase domain-containing protein</fullName>
    </recommendedName>
</protein>
<evidence type="ECO:0000259" key="1">
    <source>
        <dbReference type="PROSITE" id="PS51186"/>
    </source>
</evidence>
<dbReference type="AlphaFoldDB" id="A0A5C6EEV5"/>
<sequence>MTLFHCREIIEADWPSILCIQSEVYYDFAPESEAVMRSKVDRGRFTSFVAVNRCTAVVGYCLAHPFPRNRTAVLGELDISPVERTTNLFLHDLAVQEASAGCGVARAMFNHLTGIALSMGYQTMSLVAVQKAAGYWTKMGFAGSAEAAINQSYKGTGAFMTKSLTTKVSGK</sequence>
<reference evidence="2 3" key="1">
    <citation type="submission" date="2019-02" db="EMBL/GenBank/DDBJ databases">
        <title>Deep-cultivation of Planctomycetes and their phenomic and genomic characterization uncovers novel biology.</title>
        <authorList>
            <person name="Wiegand S."/>
            <person name="Jogler M."/>
            <person name="Boedeker C."/>
            <person name="Pinto D."/>
            <person name="Vollmers J."/>
            <person name="Rivas-Marin E."/>
            <person name="Kohn T."/>
            <person name="Peeters S.H."/>
            <person name="Heuer A."/>
            <person name="Rast P."/>
            <person name="Oberbeckmann S."/>
            <person name="Bunk B."/>
            <person name="Jeske O."/>
            <person name="Meyerdierks A."/>
            <person name="Storesund J.E."/>
            <person name="Kallscheuer N."/>
            <person name="Luecker S."/>
            <person name="Lage O.M."/>
            <person name="Pohl T."/>
            <person name="Merkel B.J."/>
            <person name="Hornburger P."/>
            <person name="Mueller R.-W."/>
            <person name="Bruemmer F."/>
            <person name="Labrenz M."/>
            <person name="Spormann A.M."/>
            <person name="Op Den Camp H."/>
            <person name="Overmann J."/>
            <person name="Amann R."/>
            <person name="Jetten M.S.M."/>
            <person name="Mascher T."/>
            <person name="Medema M.H."/>
            <person name="Devos D.P."/>
            <person name="Kaster A.-K."/>
            <person name="Ovreas L."/>
            <person name="Rohde M."/>
            <person name="Galperin M.Y."/>
            <person name="Jogler C."/>
        </authorList>
    </citation>
    <scope>NUCLEOTIDE SEQUENCE [LARGE SCALE GENOMIC DNA]</scope>
    <source>
        <strain evidence="2 3">Poly59</strain>
    </source>
</reference>
<dbReference type="GO" id="GO:0016747">
    <property type="term" value="F:acyltransferase activity, transferring groups other than amino-acyl groups"/>
    <property type="evidence" value="ECO:0007669"/>
    <property type="project" value="InterPro"/>
</dbReference>
<feature type="domain" description="N-acetyltransferase" evidence="1">
    <location>
        <begin position="4"/>
        <end position="165"/>
    </location>
</feature>
<dbReference type="PROSITE" id="PS51186">
    <property type="entry name" value="GNAT"/>
    <property type="match status" value="1"/>
</dbReference>
<evidence type="ECO:0000313" key="2">
    <source>
        <dbReference type="EMBL" id="TWU46964.1"/>
    </source>
</evidence>
<comment type="caution">
    <text evidence="2">The sequence shown here is derived from an EMBL/GenBank/DDBJ whole genome shotgun (WGS) entry which is preliminary data.</text>
</comment>
<dbReference type="InterPro" id="IPR000182">
    <property type="entry name" value="GNAT_dom"/>
</dbReference>
<name>A0A5C6EEV5_9BACT</name>
<evidence type="ECO:0000313" key="3">
    <source>
        <dbReference type="Proteomes" id="UP000317977"/>
    </source>
</evidence>
<dbReference type="OrthoDB" id="9782266at2"/>
<dbReference type="EMBL" id="SJPX01000006">
    <property type="protein sequence ID" value="TWU46964.1"/>
    <property type="molecule type" value="Genomic_DNA"/>
</dbReference>